<dbReference type="AlphaFoldDB" id="E5AU95"/>
<dbReference type="InterPro" id="IPR050708">
    <property type="entry name" value="T6SS_VgrG/RHS"/>
</dbReference>
<dbReference type="Gene3D" id="2.180.10.10">
    <property type="entry name" value="RHS repeat-associated core"/>
    <property type="match status" value="1"/>
</dbReference>
<keyword evidence="1" id="KW-0614">Plasmid</keyword>
<dbReference type="PANTHER" id="PTHR32305:SF15">
    <property type="entry name" value="PROTEIN RHSA-RELATED"/>
    <property type="match status" value="1"/>
</dbReference>
<dbReference type="RefSeq" id="WP_013428530.1">
    <property type="nucleotide sequence ID" value="NC_014718.1"/>
</dbReference>
<reference evidence="1 2" key="1">
    <citation type="journal article" date="2011" name="J. Bacteriol.">
        <title>Complete genome sequence of Burkholderia rhizoxinica, an endosymbiont of Rhizopus microsporus.</title>
        <authorList>
            <person name="Lackner G."/>
            <person name="Moebius N."/>
            <person name="Partida-Martinez L."/>
            <person name="Hertweck C."/>
        </authorList>
    </citation>
    <scope>NUCLEOTIDE SEQUENCE [LARGE SCALE GENOMIC DNA]</scope>
    <source>
        <strain evidence="2">DSM 19002 / CIP 109453 / HKI 454</strain>
        <plasmid evidence="1 2">pBRH01</plasmid>
    </source>
</reference>
<protein>
    <submittedName>
        <fullName evidence="1">INSECTICIDAL TOXIN COMPLEX PROTEIN TCCC</fullName>
    </submittedName>
</protein>
<dbReference type="Proteomes" id="UP000007437">
    <property type="component" value="Plasmid pBRH01"/>
</dbReference>
<dbReference type="KEGG" id="brh:RBRH_04240"/>
<dbReference type="EMBL" id="FR687360">
    <property type="protein sequence ID" value="CBW76669.1"/>
    <property type="molecule type" value="Genomic_DNA"/>
</dbReference>
<dbReference type="HOGENOM" id="CLU_728963_0_0_4"/>
<name>E5AU95_MYCRK</name>
<dbReference type="PANTHER" id="PTHR32305">
    <property type="match status" value="1"/>
</dbReference>
<dbReference type="OrthoDB" id="5445630at2"/>
<dbReference type="eggNOG" id="COG3209">
    <property type="taxonomic scope" value="Bacteria"/>
</dbReference>
<evidence type="ECO:0000313" key="2">
    <source>
        <dbReference type="Proteomes" id="UP000007437"/>
    </source>
</evidence>
<sequence>MRYSLDNQLGSSTLELDNTGQLLTYEEYYPYGGTAVWAAKSELEAKYKYVRYSGKERDATGLYYYGYRYYMPWLGRWLNPDPARIVDGLNLYQMVKNSPILRYDDNGLMWKTAITGVTGVAGVVYEAYKHRQKLPAHSETEIKAHEASKKTYGDQKADEIINKIGERKDKFDISIKIEETIIGRVKAVGHVAQGKVPGVEALKTGVDTVATVGEFATTGDVKQVNKSALTKAAATDAYNNLGLSVEAIKKASKGAAVATTMSSEKNEELVTAANQFKEEVKDEVITGVATGMSVGAVLDGAAAVVPHPAAKIALKGASVLWRVGGAVNMAEKVAEASEKHKEAISSEFGHEAFSQMKNINSIKRGEILEKYKIMTGGKS</sequence>
<dbReference type="NCBIfam" id="TIGR03696">
    <property type="entry name" value="Rhs_assc_core"/>
    <property type="match status" value="1"/>
</dbReference>
<geneLocation type="plasmid" evidence="1 2">
    <name>pBRH01</name>
</geneLocation>
<evidence type="ECO:0000313" key="1">
    <source>
        <dbReference type="EMBL" id="CBW76669.1"/>
    </source>
</evidence>
<proteinExistence type="predicted"/>
<gene>
    <name evidence="1" type="ordered locus">RBRH_04240</name>
</gene>
<dbReference type="InterPro" id="IPR022385">
    <property type="entry name" value="Rhs_assc_core"/>
</dbReference>
<organism evidence="1 2">
    <name type="scientific">Mycetohabitans rhizoxinica (strain DSM 19002 / CIP 109453 / HKI 454)</name>
    <name type="common">Paraburkholderia rhizoxinica</name>
    <dbReference type="NCBI Taxonomy" id="882378"/>
    <lineage>
        <taxon>Bacteria</taxon>
        <taxon>Pseudomonadati</taxon>
        <taxon>Pseudomonadota</taxon>
        <taxon>Betaproteobacteria</taxon>
        <taxon>Burkholderiales</taxon>
        <taxon>Burkholderiaceae</taxon>
        <taxon>Mycetohabitans</taxon>
    </lineage>
</organism>
<accession>E5AU95</accession>